<keyword evidence="6" id="KW-1185">Reference proteome</keyword>
<dbReference type="Gene3D" id="1.10.150.130">
    <property type="match status" value="1"/>
</dbReference>
<evidence type="ECO:0000256" key="1">
    <source>
        <dbReference type="ARBA" id="ARBA00023125"/>
    </source>
</evidence>
<dbReference type="SUPFAM" id="SSF56349">
    <property type="entry name" value="DNA breaking-rejoining enzymes"/>
    <property type="match status" value="1"/>
</dbReference>
<dbReference type="InterPro" id="IPR013762">
    <property type="entry name" value="Integrase-like_cat_sf"/>
</dbReference>
<keyword evidence="2" id="KW-0233">DNA recombination</keyword>
<evidence type="ECO:0000256" key="3">
    <source>
        <dbReference type="PROSITE-ProRule" id="PRU01248"/>
    </source>
</evidence>
<dbReference type="InterPro" id="IPR044068">
    <property type="entry name" value="CB"/>
</dbReference>
<name>A0ABV1HMI1_9FIRM</name>
<dbReference type="Proteomes" id="UP001437460">
    <property type="component" value="Unassembled WGS sequence"/>
</dbReference>
<organism evidence="5 6">
    <name type="scientific">Ventrimonas faecis</name>
    <dbReference type="NCBI Taxonomy" id="3133170"/>
    <lineage>
        <taxon>Bacteria</taxon>
        <taxon>Bacillati</taxon>
        <taxon>Bacillota</taxon>
        <taxon>Clostridia</taxon>
        <taxon>Lachnospirales</taxon>
        <taxon>Lachnospiraceae</taxon>
        <taxon>Ventrimonas</taxon>
    </lineage>
</organism>
<proteinExistence type="predicted"/>
<dbReference type="PROSITE" id="PS51900">
    <property type="entry name" value="CB"/>
    <property type="match status" value="1"/>
</dbReference>
<evidence type="ECO:0000256" key="2">
    <source>
        <dbReference type="ARBA" id="ARBA00023172"/>
    </source>
</evidence>
<dbReference type="InterPro" id="IPR010998">
    <property type="entry name" value="Integrase_recombinase_N"/>
</dbReference>
<protein>
    <recommendedName>
        <fullName evidence="4">Core-binding (CB) domain-containing protein</fullName>
    </recommendedName>
</protein>
<comment type="caution">
    <text evidence="5">The sequence shown here is derived from an EMBL/GenBank/DDBJ whole genome shotgun (WGS) entry which is preliminary data.</text>
</comment>
<evidence type="ECO:0000313" key="5">
    <source>
        <dbReference type="EMBL" id="MEQ2563324.1"/>
    </source>
</evidence>
<dbReference type="RefSeq" id="WP_349229482.1">
    <property type="nucleotide sequence ID" value="NZ_JBBMFJ010000017.1"/>
</dbReference>
<sequence>MQISEELFQKILDQPNPVDLSRLTPYCSDFTLDSFSQYRKHFKNTRTANEYAYMFADFFNLLKKDILQISAEDVHYYFSSVRDKYSNHSLCTRIRALRAFARYLDAEASNDTDDFDMVVPDLQREELAEISDTGRFAGLFPEFSFECEQSLVVGITMRDIDRVLSTLMDEQNVTLFAIISLVLRTGITTEEICGLKIQQLVTNGQADQCGIMILGIRNRFIKVPSDLFSLLLLLSEQTSNETGNLFLTGLKRCPFTQRNLLLEIKKACLRAGVRPFTLQQLRNFAILLMLRSHAPEELVSDYVSTDSRWMSKYKEAAPSLNAAPCDYVALSLRYNS</sequence>
<evidence type="ECO:0000313" key="6">
    <source>
        <dbReference type="Proteomes" id="UP001437460"/>
    </source>
</evidence>
<dbReference type="InterPro" id="IPR011010">
    <property type="entry name" value="DNA_brk_join_enz"/>
</dbReference>
<dbReference type="EMBL" id="JBBMFJ010000017">
    <property type="protein sequence ID" value="MEQ2563324.1"/>
    <property type="molecule type" value="Genomic_DNA"/>
</dbReference>
<keyword evidence="1 3" id="KW-0238">DNA-binding</keyword>
<reference evidence="5 6" key="1">
    <citation type="submission" date="2024-03" db="EMBL/GenBank/DDBJ databases">
        <title>Human intestinal bacterial collection.</title>
        <authorList>
            <person name="Pauvert C."/>
            <person name="Hitch T.C.A."/>
            <person name="Clavel T."/>
        </authorList>
    </citation>
    <scope>NUCLEOTIDE SEQUENCE [LARGE SCALE GENOMIC DNA]</scope>
    <source>
        <strain evidence="5 6">CLA-AP-H27</strain>
    </source>
</reference>
<accession>A0ABV1HMI1</accession>
<evidence type="ECO:0000259" key="4">
    <source>
        <dbReference type="PROSITE" id="PS51900"/>
    </source>
</evidence>
<dbReference type="Gene3D" id="1.10.443.10">
    <property type="entry name" value="Intergrase catalytic core"/>
    <property type="match status" value="1"/>
</dbReference>
<feature type="domain" description="Core-binding (CB)" evidence="4">
    <location>
        <begin position="26"/>
        <end position="105"/>
    </location>
</feature>
<gene>
    <name evidence="5" type="ORF">WMO41_09175</name>
</gene>